<keyword evidence="2" id="KW-1185">Reference proteome</keyword>
<dbReference type="SUPFAM" id="SSF53254">
    <property type="entry name" value="Phosphoglycerate mutase-like"/>
    <property type="match status" value="1"/>
</dbReference>
<sequence>MQSTRLTLICHGATRAQKRGHFALDEALETPPSPLSLAARFKKAPRLLCGPETRTRQTATLFGEHATIDDGLRDMDVGHWRGLDINDIDRDELTTWLTDSASAPHCGESVLQLCERVSQWLENLTAQPGHVLAVTHPSVIRAALLHVMQAPIAMFYLIDVEPLSSTELHFNNVWRLRLETHKT</sequence>
<accession>A0ABX7K6M5</accession>
<evidence type="ECO:0000313" key="2">
    <source>
        <dbReference type="Proteomes" id="UP000663249"/>
    </source>
</evidence>
<proteinExistence type="predicted"/>
<dbReference type="Gene3D" id="3.40.50.1240">
    <property type="entry name" value="Phosphoglycerate mutase-like"/>
    <property type="match status" value="1"/>
</dbReference>
<evidence type="ECO:0000313" key="1">
    <source>
        <dbReference type="EMBL" id="QSB42273.1"/>
    </source>
</evidence>
<dbReference type="EMBL" id="CP070506">
    <property type="protein sequence ID" value="QSB42273.1"/>
    <property type="molecule type" value="Genomic_DNA"/>
</dbReference>
<protein>
    <submittedName>
        <fullName evidence="1">Histidine phosphatase family protein</fullName>
    </submittedName>
</protein>
<name>A0ABX7K6M5_9PSED</name>
<dbReference type="InterPro" id="IPR013078">
    <property type="entry name" value="His_Pase_superF_clade-1"/>
</dbReference>
<dbReference type="Proteomes" id="UP000663249">
    <property type="component" value="Chromosome"/>
</dbReference>
<reference evidence="1 2" key="1">
    <citation type="submission" date="2021-02" db="EMBL/GenBank/DDBJ databases">
        <title>Genomic and phenotypic characterization of Pseudomonas hygromyciniae, a novel bacterial species discovered from a commercially purchased antibiotic vial.</title>
        <authorList>
            <person name="Turner T.L."/>
            <person name="Mitra S.D."/>
            <person name="Kochan T.J."/>
            <person name="Pincus N.B."/>
            <person name="Lebrun-Corbin M."/>
            <person name="Cheung B."/>
            <person name="Gatesy S.W."/>
            <person name="Afzal T."/>
            <person name="Ozer E.A."/>
            <person name="Hauser A.R."/>
        </authorList>
    </citation>
    <scope>NUCLEOTIDE SEQUENCE [LARGE SCALE GENOMIC DNA]</scope>
    <source>
        <strain evidence="1 2">SDM007</strain>
    </source>
</reference>
<gene>
    <name evidence="1" type="ORF">JTY93_10040</name>
</gene>
<dbReference type="RefSeq" id="WP_205476337.1">
    <property type="nucleotide sequence ID" value="NZ_CP070506.1"/>
</dbReference>
<dbReference type="InterPro" id="IPR029033">
    <property type="entry name" value="His_PPase_superfam"/>
</dbReference>
<dbReference type="Pfam" id="PF00300">
    <property type="entry name" value="His_Phos_1"/>
    <property type="match status" value="1"/>
</dbReference>
<organism evidence="1 2">
    <name type="scientific">Pseudomonas hygromyciniae</name>
    <dbReference type="NCBI Taxonomy" id="2812000"/>
    <lineage>
        <taxon>Bacteria</taxon>
        <taxon>Pseudomonadati</taxon>
        <taxon>Pseudomonadota</taxon>
        <taxon>Gammaproteobacteria</taxon>
        <taxon>Pseudomonadales</taxon>
        <taxon>Pseudomonadaceae</taxon>
        <taxon>Pseudomonas</taxon>
    </lineage>
</organism>
<dbReference type="SMART" id="SM00855">
    <property type="entry name" value="PGAM"/>
    <property type="match status" value="1"/>
</dbReference>